<dbReference type="PANTHER" id="PTHR31987">
    <property type="entry name" value="GLUTAMINASE A-RELATED"/>
    <property type="match status" value="1"/>
</dbReference>
<keyword evidence="5" id="KW-1185">Reference proteome</keyword>
<feature type="domain" description="Glutaminase A N-terminal" evidence="3">
    <location>
        <begin position="105"/>
        <end position="335"/>
    </location>
</feature>
<accession>A0A0U1M886</accession>
<dbReference type="STRING" id="28573.A0A0U1M886"/>
<dbReference type="Pfam" id="PF16335">
    <property type="entry name" value="GtaA_6_Hairpin"/>
    <property type="match status" value="1"/>
</dbReference>
<gene>
    <name evidence="4" type="ORF">PISL3812_08622</name>
</gene>
<dbReference type="InterPro" id="IPR052743">
    <property type="entry name" value="Glutaminase_GtaA"/>
</dbReference>
<name>A0A0U1M886_TALIS</name>
<evidence type="ECO:0000259" key="3">
    <source>
        <dbReference type="Pfam" id="PF17168"/>
    </source>
</evidence>
<evidence type="ECO:0000313" key="5">
    <source>
        <dbReference type="Proteomes" id="UP000054383"/>
    </source>
</evidence>
<dbReference type="EMBL" id="CVMT01000010">
    <property type="protein sequence ID" value="CRG91572.1"/>
    <property type="molecule type" value="Genomic_DNA"/>
</dbReference>
<dbReference type="GO" id="GO:0005975">
    <property type="term" value="P:carbohydrate metabolic process"/>
    <property type="evidence" value="ECO:0007669"/>
    <property type="project" value="InterPro"/>
</dbReference>
<dbReference type="Pfam" id="PF17168">
    <property type="entry name" value="DUF5127"/>
    <property type="match status" value="1"/>
</dbReference>
<feature type="domain" description="Glutaminase A central" evidence="2">
    <location>
        <begin position="340"/>
        <end position="684"/>
    </location>
</feature>
<proteinExistence type="predicted"/>
<dbReference type="InterPro" id="IPR008928">
    <property type="entry name" value="6-hairpin_glycosidase_sf"/>
</dbReference>
<feature type="signal peptide" evidence="1">
    <location>
        <begin position="1"/>
        <end position="19"/>
    </location>
</feature>
<dbReference type="PANTHER" id="PTHR31987:SF1">
    <property type="entry name" value="GLUTAMINASE A"/>
    <property type="match status" value="1"/>
</dbReference>
<dbReference type="OMA" id="WAGMIRV"/>
<feature type="chain" id="PRO_5006711672" evidence="1">
    <location>
        <begin position="20"/>
        <end position="702"/>
    </location>
</feature>
<reference evidence="4 5" key="1">
    <citation type="submission" date="2015-04" db="EMBL/GenBank/DDBJ databases">
        <authorList>
            <person name="Syromyatnikov M.Y."/>
            <person name="Popov V.N."/>
        </authorList>
    </citation>
    <scope>NUCLEOTIDE SEQUENCE [LARGE SCALE GENOMIC DNA]</scope>
    <source>
        <strain evidence="4">WF-38-12</strain>
    </source>
</reference>
<organism evidence="4 5">
    <name type="scientific">Talaromyces islandicus</name>
    <name type="common">Penicillium islandicum</name>
    <dbReference type="NCBI Taxonomy" id="28573"/>
    <lineage>
        <taxon>Eukaryota</taxon>
        <taxon>Fungi</taxon>
        <taxon>Dikarya</taxon>
        <taxon>Ascomycota</taxon>
        <taxon>Pezizomycotina</taxon>
        <taxon>Eurotiomycetes</taxon>
        <taxon>Eurotiomycetidae</taxon>
        <taxon>Eurotiales</taxon>
        <taxon>Trichocomaceae</taxon>
        <taxon>Talaromyces</taxon>
        <taxon>Talaromyces sect. Islandici</taxon>
    </lineage>
</organism>
<evidence type="ECO:0000256" key="1">
    <source>
        <dbReference type="SAM" id="SignalP"/>
    </source>
</evidence>
<dbReference type="InterPro" id="IPR032514">
    <property type="entry name" value="GtaA_central"/>
</dbReference>
<dbReference type="AlphaFoldDB" id="A0A0U1M886"/>
<dbReference type="SUPFAM" id="SSF48208">
    <property type="entry name" value="Six-hairpin glycosidases"/>
    <property type="match status" value="1"/>
</dbReference>
<protein>
    <submittedName>
        <fullName evidence="4">DNA polymerase III subunit alpha</fullName>
    </submittedName>
</protein>
<dbReference type="Proteomes" id="UP000054383">
    <property type="component" value="Unassembled WGS sequence"/>
</dbReference>
<evidence type="ECO:0000313" key="4">
    <source>
        <dbReference type="EMBL" id="CRG91572.1"/>
    </source>
</evidence>
<dbReference type="InterPro" id="IPR033433">
    <property type="entry name" value="GtaA_N"/>
</dbReference>
<keyword evidence="1" id="KW-0732">Signal</keyword>
<sequence length="702" mass="76266">MTPFIVFSLLLTLLPKSHADSTFSPARPPAQPLAVKSPYLSAWQCAGSDGGNGGYLTGQWPSFWAGATLGWAGLISVNGTVYSWMGDAPNFPTADQVSYNYTSSSSTYVLSVNSAVQVTATFLSPITPDDFKRQSLIFSYLNVDVVSLDGNSHDVALYTDISAEWVSGDRSALVQWDYNTSGDVAYHKIYRQTQLAFSEVSDQTEYGNWWYSTTSDDGYSYQSGADVDVRAQFGNQSSLTNSADTDYRAINDNWPVFAHAFDLGSVDTTSTSRVFTIGLTQQDAIQFLGADGIQALPSLWTQYFDDEVSAVVFAQGDYEGASAAAATVDAKVQSDASAVSDDYATVATLALRQAFGGVQLVGTNDTQYLFLKEISSDGNIQTVDVIFPAHPAFVYTNPTLMKMLLEPLFVNQEAGQYPNSWSMHDLGSHYPNATGHTDGSDEQMPLEECGDMLIMSLEYYLASNDTTFLKDHYKLLDQWTQYLITESLYPANQISTDDFAGPLPNQTNLALKGMIGIQAMSVIANLTGDTATGANYSSIAGDYITQWQTLGFNNDDSPAHATLNYGNQSTWGLLYNLYGDKALGLNLVPQSVYDTQSAFYPTVNATYGVPLDTRHTLTKSDWESWIASVCDDTVRDMIYSSLAYWINNTPTNHAMGDLFDTVSGDYVMGPFINRPVMGGVFAQLVLGMGLSASTALKAAAAA</sequence>
<evidence type="ECO:0000259" key="2">
    <source>
        <dbReference type="Pfam" id="PF16335"/>
    </source>
</evidence>
<dbReference type="OrthoDB" id="431715at2759"/>